<keyword evidence="1" id="KW-0233">DNA recombination</keyword>
<dbReference type="GO" id="GO:0003677">
    <property type="term" value="F:DNA binding"/>
    <property type="evidence" value="ECO:0007669"/>
    <property type="project" value="InterPro"/>
</dbReference>
<dbReference type="EnsemblMetazoa" id="Aqu2.1.43178_001">
    <property type="protein sequence ID" value="Aqu2.1.43178_001"/>
    <property type="gene ID" value="Aqu2.1.43178"/>
</dbReference>
<dbReference type="InterPro" id="IPR052787">
    <property type="entry name" value="MAVS"/>
</dbReference>
<dbReference type="InterPro" id="IPR011010">
    <property type="entry name" value="DNA_brk_join_enz"/>
</dbReference>
<dbReference type="GO" id="GO:0006310">
    <property type="term" value="P:DNA recombination"/>
    <property type="evidence" value="ECO:0007669"/>
    <property type="project" value="UniProtKB-KW"/>
</dbReference>
<organism evidence="3">
    <name type="scientific">Amphimedon queenslandica</name>
    <name type="common">Sponge</name>
    <dbReference type="NCBI Taxonomy" id="400682"/>
    <lineage>
        <taxon>Eukaryota</taxon>
        <taxon>Metazoa</taxon>
        <taxon>Porifera</taxon>
        <taxon>Demospongiae</taxon>
        <taxon>Heteroscleromorpha</taxon>
        <taxon>Haplosclerida</taxon>
        <taxon>Niphatidae</taxon>
        <taxon>Amphimedon</taxon>
    </lineage>
</organism>
<feature type="region of interest" description="Disordered" evidence="2">
    <location>
        <begin position="258"/>
        <end position="283"/>
    </location>
</feature>
<dbReference type="PANTHER" id="PTHR21446:SF12">
    <property type="entry name" value="POTASSIUM CHANNEL TETRAMERIZATION DOMAIN CONTAINING 1"/>
    <property type="match status" value="1"/>
</dbReference>
<feature type="region of interest" description="Disordered" evidence="2">
    <location>
        <begin position="1"/>
        <end position="29"/>
    </location>
</feature>
<dbReference type="GO" id="GO:0015074">
    <property type="term" value="P:DNA integration"/>
    <property type="evidence" value="ECO:0007669"/>
    <property type="project" value="InterPro"/>
</dbReference>
<dbReference type="AlphaFoldDB" id="A0A1X7VUV0"/>
<proteinExistence type="predicted"/>
<evidence type="ECO:0000256" key="2">
    <source>
        <dbReference type="SAM" id="MobiDB-lite"/>
    </source>
</evidence>
<name>A0A1X7VUV0_AMPQE</name>
<evidence type="ECO:0000256" key="1">
    <source>
        <dbReference type="ARBA" id="ARBA00023172"/>
    </source>
</evidence>
<dbReference type="Gene3D" id="1.10.443.10">
    <property type="entry name" value="Intergrase catalytic core"/>
    <property type="match status" value="1"/>
</dbReference>
<feature type="compositionally biased region" description="Basic and acidic residues" evidence="2">
    <location>
        <begin position="16"/>
        <end position="29"/>
    </location>
</feature>
<evidence type="ECO:0000313" key="3">
    <source>
        <dbReference type="EnsemblMetazoa" id="Aqu2.1.43178_001"/>
    </source>
</evidence>
<dbReference type="OrthoDB" id="432528at2759"/>
<feature type="compositionally biased region" description="Basic and acidic residues" evidence="2">
    <location>
        <begin position="258"/>
        <end position="269"/>
    </location>
</feature>
<dbReference type="InParanoid" id="A0A1X7VUV0"/>
<dbReference type="SUPFAM" id="SSF56349">
    <property type="entry name" value="DNA breaking-rejoining enzymes"/>
    <property type="match status" value="1"/>
</dbReference>
<accession>A0A1X7VUV0</accession>
<sequence length="283" mass="31506">MEEHECLELESNDPQTTEKQDKIQEEEPLYKKRRISLSLKKPKGASSGSQFASPSKVSAVVAKAANGVVPENTALSTKWAVNTFLSWAKQRNKRMPQEPIELDIFSAPSSPDRLCYVLQLFTLEVCKLNGDRYPPSSIRSLLSGIGRELADNKVPFNIMDGNDLHFQDLNHILDTINSKLHRDGVGVTITGLSGYTNHSLRATAVSRMYNSGVPEKIISDKSGHRSLEALRSYECPEEGLYKEAEQANVYPDKKFQNDVKVKSEDKTEEAVPLPQLPAFSGLN</sequence>
<evidence type="ECO:0008006" key="4">
    <source>
        <dbReference type="Google" id="ProtNLM"/>
    </source>
</evidence>
<reference evidence="3" key="1">
    <citation type="submission" date="2017-05" db="UniProtKB">
        <authorList>
            <consortium name="EnsemblMetazoa"/>
        </authorList>
    </citation>
    <scope>IDENTIFICATION</scope>
</reference>
<dbReference type="InterPro" id="IPR013762">
    <property type="entry name" value="Integrase-like_cat_sf"/>
</dbReference>
<dbReference type="PANTHER" id="PTHR21446">
    <property type="entry name" value="DUF3504 DOMAIN-CONTAINING PROTEIN"/>
    <property type="match status" value="1"/>
</dbReference>
<protein>
    <recommendedName>
        <fullName evidence="4">Tyr recombinase domain-containing protein</fullName>
    </recommendedName>
</protein>